<dbReference type="AlphaFoldDB" id="A0A2C6KJZ1"/>
<comment type="caution">
    <text evidence="2">The sequence shown here is derived from an EMBL/GenBank/DDBJ whole genome shotgun (WGS) entry which is preliminary data.</text>
</comment>
<feature type="compositionally biased region" description="Basic and acidic residues" evidence="1">
    <location>
        <begin position="155"/>
        <end position="165"/>
    </location>
</feature>
<feature type="compositionally biased region" description="Acidic residues" evidence="1">
    <location>
        <begin position="711"/>
        <end position="720"/>
    </location>
</feature>
<evidence type="ECO:0000313" key="2">
    <source>
        <dbReference type="EMBL" id="PHJ16958.1"/>
    </source>
</evidence>
<feature type="region of interest" description="Disordered" evidence="1">
    <location>
        <begin position="701"/>
        <end position="729"/>
    </location>
</feature>
<feature type="compositionally biased region" description="Basic and acidic residues" evidence="1">
    <location>
        <begin position="598"/>
        <end position="614"/>
    </location>
</feature>
<protein>
    <submittedName>
        <fullName evidence="2">Heat repeat-containing protein</fullName>
    </submittedName>
</protein>
<feature type="region of interest" description="Disordered" evidence="1">
    <location>
        <begin position="293"/>
        <end position="315"/>
    </location>
</feature>
<keyword evidence="3" id="KW-1185">Reference proteome</keyword>
<name>A0A2C6KJZ1_9APIC</name>
<dbReference type="EMBL" id="MIGC01005433">
    <property type="protein sequence ID" value="PHJ16958.1"/>
    <property type="molecule type" value="Genomic_DNA"/>
</dbReference>
<organism evidence="2 3">
    <name type="scientific">Cystoisospora suis</name>
    <dbReference type="NCBI Taxonomy" id="483139"/>
    <lineage>
        <taxon>Eukaryota</taxon>
        <taxon>Sar</taxon>
        <taxon>Alveolata</taxon>
        <taxon>Apicomplexa</taxon>
        <taxon>Conoidasida</taxon>
        <taxon>Coccidia</taxon>
        <taxon>Eucoccidiorida</taxon>
        <taxon>Eimeriorina</taxon>
        <taxon>Sarcocystidae</taxon>
        <taxon>Cystoisospora</taxon>
    </lineage>
</organism>
<evidence type="ECO:0000313" key="3">
    <source>
        <dbReference type="Proteomes" id="UP000221165"/>
    </source>
</evidence>
<dbReference type="InterPro" id="IPR016024">
    <property type="entry name" value="ARM-type_fold"/>
</dbReference>
<dbReference type="GeneID" id="94432553"/>
<feature type="region of interest" description="Disordered" evidence="1">
    <location>
        <begin position="584"/>
        <end position="629"/>
    </location>
</feature>
<feature type="region of interest" description="Disordered" evidence="1">
    <location>
        <begin position="155"/>
        <end position="217"/>
    </location>
</feature>
<reference evidence="2 3" key="1">
    <citation type="journal article" date="2017" name="Int. J. Parasitol.">
        <title>The genome of the protozoan parasite Cystoisospora suis and a reverse vaccinology approach to identify vaccine candidates.</title>
        <authorList>
            <person name="Palmieri N."/>
            <person name="Shrestha A."/>
            <person name="Ruttkowski B."/>
            <person name="Beck T."/>
            <person name="Vogl C."/>
            <person name="Tomley F."/>
            <person name="Blake D.P."/>
            <person name="Joachim A."/>
        </authorList>
    </citation>
    <scope>NUCLEOTIDE SEQUENCE [LARGE SCALE GENOMIC DNA]</scope>
    <source>
        <strain evidence="2 3">Wien I</strain>
    </source>
</reference>
<accession>A0A2C6KJZ1</accession>
<feature type="compositionally biased region" description="Gly residues" evidence="1">
    <location>
        <begin position="172"/>
        <end position="181"/>
    </location>
</feature>
<feature type="compositionally biased region" description="Basic and acidic residues" evidence="1">
    <location>
        <begin position="187"/>
        <end position="217"/>
    </location>
</feature>
<sequence>RSSFPKSPNSRKKRSTDAECRRERSKTGFFLAFYCTGIDLERRLRRKASRKIELPTHDDAFLEKDKNGWSTVHNLPTSSPYESLPFGAFSRPFSSSSSCSLPRNSTPGCTSLPSSSSSFGKSSESRLLCIHSPIPPIPEALRQARIEARALWEKHRISQTEDERSTTTTEADGGGSAGGLEGGDEGEGQRSIKEGEKKKKTHTTDRKKTSSHGDRDDVASKEAFNKFFSDDANERLLGAASIRFLAELLGPSRHELFSFLTTFLDTEDNRLVLEMIGRELADLLSEEELSLLEEKETENGKRVPGEGGEKEDMQTSFSHRRQATVDEAFLLFSLLSTLLTGHDRAIRETALAGVHRLFRFHALEPRRTKNRYFSSSDDREQIQTFPEGEGESTGLSSRRKSSQGSSLQRGGGNHVHLDRGMCLLIANMSTNQAILPNVLLPSIYHMTARDGNARYQIASVLLLPLTAYYLQIFLVELESLIDACRPHEAGVCTPSHGGFSPESNGEGEQEEKNEVETPVGDLLRPFQANLQRQIESIVDDYIRLCTDESALHMQLQAGGQLPVFIAYCSSAAVMHYTQRRKKKAFAKKKTSKNSSSEETGKKGVEEREKDSRGEQDEEEDDHDGRSSPWGAEEKRILHLLYEAVSSFVRSSSDTLKMVGVEALAAMADRGPLSLFKSVVDNLLPMLCASTPSDEIDALLKKRESSKKGEENEKEENDEDGCSLPSASLGSGTCLVSVLVQFLKDRE</sequence>
<gene>
    <name evidence="2" type="ORF">CSUI_009226</name>
</gene>
<dbReference type="SUPFAM" id="SSF48371">
    <property type="entry name" value="ARM repeat"/>
    <property type="match status" value="1"/>
</dbReference>
<dbReference type="Proteomes" id="UP000221165">
    <property type="component" value="Unassembled WGS sequence"/>
</dbReference>
<feature type="compositionally biased region" description="Basic and acidic residues" evidence="1">
    <location>
        <begin position="293"/>
        <end position="313"/>
    </location>
</feature>
<dbReference type="VEuPathDB" id="ToxoDB:CSUI_009226"/>
<feature type="compositionally biased region" description="Basic and acidic residues" evidence="1">
    <location>
        <begin position="701"/>
        <end position="710"/>
    </location>
</feature>
<feature type="non-terminal residue" evidence="2">
    <location>
        <position position="746"/>
    </location>
</feature>
<feature type="region of interest" description="Disordered" evidence="1">
    <location>
        <begin position="492"/>
        <end position="517"/>
    </location>
</feature>
<dbReference type="RefSeq" id="XP_067918683.1">
    <property type="nucleotide sequence ID" value="XM_068069342.1"/>
</dbReference>
<feature type="region of interest" description="Disordered" evidence="1">
    <location>
        <begin position="371"/>
        <end position="413"/>
    </location>
</feature>
<feature type="non-terminal residue" evidence="2">
    <location>
        <position position="1"/>
    </location>
</feature>
<evidence type="ECO:0000256" key="1">
    <source>
        <dbReference type="SAM" id="MobiDB-lite"/>
    </source>
</evidence>
<proteinExistence type="predicted"/>